<feature type="transmembrane region" description="Helical" evidence="1">
    <location>
        <begin position="12"/>
        <end position="30"/>
    </location>
</feature>
<organism evidence="2 3">
    <name type="scientific">Ureibacillus aquaedulcis</name>
    <dbReference type="NCBI Taxonomy" id="3058421"/>
    <lineage>
        <taxon>Bacteria</taxon>
        <taxon>Bacillati</taxon>
        <taxon>Bacillota</taxon>
        <taxon>Bacilli</taxon>
        <taxon>Bacillales</taxon>
        <taxon>Caryophanaceae</taxon>
        <taxon>Ureibacillus</taxon>
    </lineage>
</organism>
<keyword evidence="1" id="KW-0812">Transmembrane</keyword>
<sequence length="118" mass="14015">MNKTRFRRNLIALIVIIIAAIIVLLSKWYYEVNKYHDIADMNSFRWQMNMNIEEFTELEKGMSYLEVVEVAKGEGEPVNDGVYIWKDELLLTQVYEIHFQDGNLKEKRIVEKRGNSTR</sequence>
<accession>A0ABT8GU97</accession>
<keyword evidence="3" id="KW-1185">Reference proteome</keyword>
<dbReference type="RefSeq" id="WP_301139316.1">
    <property type="nucleotide sequence ID" value="NZ_JAUHTQ010000014.1"/>
</dbReference>
<reference evidence="2" key="1">
    <citation type="submission" date="2023-07" db="EMBL/GenBank/DDBJ databases">
        <title>Ureibacillus sp. isolated from freshwater well.</title>
        <authorList>
            <person name="Kirdat K."/>
            <person name="Bhatt A."/>
            <person name="Teware R."/>
            <person name="Bhavsar Y."/>
            <person name="Yadav A."/>
        </authorList>
    </citation>
    <scope>NUCLEOTIDE SEQUENCE</scope>
    <source>
        <strain evidence="2">BA0131</strain>
    </source>
</reference>
<gene>
    <name evidence="2" type="ORF">QYB95_15700</name>
</gene>
<comment type="caution">
    <text evidence="2">The sequence shown here is derived from an EMBL/GenBank/DDBJ whole genome shotgun (WGS) entry which is preliminary data.</text>
</comment>
<protein>
    <submittedName>
        <fullName evidence="2">Uncharacterized protein</fullName>
    </submittedName>
</protein>
<keyword evidence="1" id="KW-1133">Transmembrane helix</keyword>
<dbReference type="Proteomes" id="UP001172743">
    <property type="component" value="Unassembled WGS sequence"/>
</dbReference>
<dbReference type="EMBL" id="JAUHTQ010000014">
    <property type="protein sequence ID" value="MDN4494998.1"/>
    <property type="molecule type" value="Genomic_DNA"/>
</dbReference>
<evidence type="ECO:0000313" key="2">
    <source>
        <dbReference type="EMBL" id="MDN4494998.1"/>
    </source>
</evidence>
<proteinExistence type="predicted"/>
<evidence type="ECO:0000313" key="3">
    <source>
        <dbReference type="Proteomes" id="UP001172743"/>
    </source>
</evidence>
<evidence type="ECO:0000256" key="1">
    <source>
        <dbReference type="SAM" id="Phobius"/>
    </source>
</evidence>
<name>A0ABT8GU97_9BACL</name>
<keyword evidence="1" id="KW-0472">Membrane</keyword>